<reference evidence="1" key="1">
    <citation type="journal article" date="2017" name="Appl. Environ. Microbiol.">
        <title>Molecular characterization of an Endozoicomonas-like organism causing infection in king scallop Pecten maximus L.</title>
        <authorList>
            <person name="Cano I."/>
            <person name="van Aerle R."/>
            <person name="Ross S."/>
            <person name="Verner-Jeffreys D.W."/>
            <person name="Paley R.K."/>
            <person name="Rimmer G."/>
            <person name="Ryder D."/>
            <person name="Hooper P."/>
            <person name="Stone D."/>
            <person name="Feist S.W."/>
        </authorList>
    </citation>
    <scope>NUCLEOTIDE SEQUENCE</scope>
</reference>
<evidence type="ECO:0008006" key="2">
    <source>
        <dbReference type="Google" id="ProtNLM"/>
    </source>
</evidence>
<sequence>MKYHHCGIPTQNKLDDGTYLPHLKMTVSGYGRNAYGIEWMRFDEDADFPDIVKTLPHIAFEVDDINEAIAGKNVIISPNSPSAGVMVAFIEDNGAPIEFIQIDRTLAESGI</sequence>
<gene>
    <name evidence="1" type="ORF">CI610_02457</name>
</gene>
<organism evidence="1">
    <name type="scientific">invertebrate metagenome</name>
    <dbReference type="NCBI Taxonomy" id="1711999"/>
    <lineage>
        <taxon>unclassified sequences</taxon>
        <taxon>metagenomes</taxon>
        <taxon>organismal metagenomes</taxon>
    </lineage>
</organism>
<evidence type="ECO:0000313" key="1">
    <source>
        <dbReference type="EMBL" id="PJE78608.1"/>
    </source>
</evidence>
<dbReference type="InterPro" id="IPR029068">
    <property type="entry name" value="Glyas_Bleomycin-R_OHBP_Dase"/>
</dbReference>
<accession>A0A2H9T5X0</accession>
<dbReference type="AlphaFoldDB" id="A0A2H9T5X0"/>
<name>A0A2H9T5X0_9ZZZZ</name>
<protein>
    <recommendedName>
        <fullName evidence="2">VOC domain-containing protein</fullName>
    </recommendedName>
</protein>
<dbReference type="EMBL" id="NSIT01000153">
    <property type="protein sequence ID" value="PJE78608.1"/>
    <property type="molecule type" value="Genomic_DNA"/>
</dbReference>
<proteinExistence type="predicted"/>
<comment type="caution">
    <text evidence="1">The sequence shown here is derived from an EMBL/GenBank/DDBJ whole genome shotgun (WGS) entry which is preliminary data.</text>
</comment>
<dbReference type="SUPFAM" id="SSF54593">
    <property type="entry name" value="Glyoxalase/Bleomycin resistance protein/Dihydroxybiphenyl dioxygenase"/>
    <property type="match status" value="1"/>
</dbReference>